<accession>A0ABP4UPX5</accession>
<proteinExistence type="predicted"/>
<dbReference type="EMBL" id="BAAANY010000036">
    <property type="protein sequence ID" value="GAA1709634.1"/>
    <property type="molecule type" value="Genomic_DNA"/>
</dbReference>
<organism evidence="2 3">
    <name type="scientific">Fodinicola feengrottensis</name>
    <dbReference type="NCBI Taxonomy" id="435914"/>
    <lineage>
        <taxon>Bacteria</taxon>
        <taxon>Bacillati</taxon>
        <taxon>Actinomycetota</taxon>
        <taxon>Actinomycetes</taxon>
        <taxon>Mycobacteriales</taxon>
        <taxon>Fodinicola</taxon>
    </lineage>
</organism>
<evidence type="ECO:0000256" key="1">
    <source>
        <dbReference type="SAM" id="MobiDB-lite"/>
    </source>
</evidence>
<evidence type="ECO:0000313" key="3">
    <source>
        <dbReference type="Proteomes" id="UP001500618"/>
    </source>
</evidence>
<comment type="caution">
    <text evidence="2">The sequence shown here is derived from an EMBL/GenBank/DDBJ whole genome shotgun (WGS) entry which is preliminary data.</text>
</comment>
<reference evidence="3" key="1">
    <citation type="journal article" date="2019" name="Int. J. Syst. Evol. Microbiol.">
        <title>The Global Catalogue of Microorganisms (GCM) 10K type strain sequencing project: providing services to taxonomists for standard genome sequencing and annotation.</title>
        <authorList>
            <consortium name="The Broad Institute Genomics Platform"/>
            <consortium name="The Broad Institute Genome Sequencing Center for Infectious Disease"/>
            <person name="Wu L."/>
            <person name="Ma J."/>
        </authorList>
    </citation>
    <scope>NUCLEOTIDE SEQUENCE [LARGE SCALE GENOMIC DNA]</scope>
    <source>
        <strain evidence="3">JCM 14718</strain>
    </source>
</reference>
<name>A0ABP4UPX5_9ACTN</name>
<evidence type="ECO:0008006" key="4">
    <source>
        <dbReference type="Google" id="ProtNLM"/>
    </source>
</evidence>
<feature type="region of interest" description="Disordered" evidence="1">
    <location>
        <begin position="125"/>
        <end position="155"/>
    </location>
</feature>
<protein>
    <recommendedName>
        <fullName evidence="4">DNA-binding protein</fullName>
    </recommendedName>
</protein>
<gene>
    <name evidence="2" type="ORF">GCM10009765_68620</name>
</gene>
<evidence type="ECO:0000313" key="2">
    <source>
        <dbReference type="EMBL" id="GAA1709634.1"/>
    </source>
</evidence>
<sequence length="155" mass="17240">MHVELVDDLVERVTVRLLDPLVVLLQDDEVVEALRQRVRMDAEMWAVQLLGRDERLVNSAAARLLAALYPSDEVFDPPPAWWASPFGRVVLRRMGHPARERVTYAQAGAMLGITRQGVHDLLARGKLRPHPDGGVTTSSVRDRSVSRTSKGAENA</sequence>
<dbReference type="Proteomes" id="UP001500618">
    <property type="component" value="Unassembled WGS sequence"/>
</dbReference>
<keyword evidence="3" id="KW-1185">Reference proteome</keyword>